<keyword evidence="2" id="KW-0472">Membrane</keyword>
<evidence type="ECO:0000313" key="3">
    <source>
        <dbReference type="EMBL" id="CAE0724878.1"/>
    </source>
</evidence>
<organism evidence="3">
    <name type="scientific">Pseudo-nitzschia australis</name>
    <dbReference type="NCBI Taxonomy" id="44445"/>
    <lineage>
        <taxon>Eukaryota</taxon>
        <taxon>Sar</taxon>
        <taxon>Stramenopiles</taxon>
        <taxon>Ochrophyta</taxon>
        <taxon>Bacillariophyta</taxon>
        <taxon>Bacillariophyceae</taxon>
        <taxon>Bacillariophycidae</taxon>
        <taxon>Bacillariales</taxon>
        <taxon>Bacillariaceae</taxon>
        <taxon>Pseudo-nitzschia</taxon>
    </lineage>
</organism>
<evidence type="ECO:0000256" key="1">
    <source>
        <dbReference type="SAM" id="MobiDB-lite"/>
    </source>
</evidence>
<evidence type="ECO:0000256" key="2">
    <source>
        <dbReference type="SAM" id="Phobius"/>
    </source>
</evidence>
<protein>
    <recommendedName>
        <fullName evidence="4">Transmembrane protein</fullName>
    </recommendedName>
</protein>
<dbReference type="AlphaFoldDB" id="A0A7S4EMZ9"/>
<gene>
    <name evidence="3" type="ORF">PAUS00366_LOCUS17635</name>
</gene>
<sequence length="99" mass="10833">MITSLQQVVVVTVVVADTQLSHHGDAPNNNTLANGENIHSRQANRPSLSPPLSIRVLVVVAGVFVFTFIFAFVDGNDDVLAMILTVRIKRLLFCSCRRS</sequence>
<evidence type="ECO:0008006" key="4">
    <source>
        <dbReference type="Google" id="ProtNLM"/>
    </source>
</evidence>
<keyword evidence="2" id="KW-0812">Transmembrane</keyword>
<name>A0A7S4EMZ9_9STRA</name>
<accession>A0A7S4EMZ9</accession>
<dbReference type="EMBL" id="HBIX01025708">
    <property type="protein sequence ID" value="CAE0724878.1"/>
    <property type="molecule type" value="Transcribed_RNA"/>
</dbReference>
<feature type="region of interest" description="Disordered" evidence="1">
    <location>
        <begin position="25"/>
        <end position="46"/>
    </location>
</feature>
<proteinExistence type="predicted"/>
<feature type="transmembrane region" description="Helical" evidence="2">
    <location>
        <begin position="52"/>
        <end position="73"/>
    </location>
</feature>
<keyword evidence="2" id="KW-1133">Transmembrane helix</keyword>
<reference evidence="3" key="1">
    <citation type="submission" date="2021-01" db="EMBL/GenBank/DDBJ databases">
        <authorList>
            <person name="Corre E."/>
            <person name="Pelletier E."/>
            <person name="Niang G."/>
            <person name="Scheremetjew M."/>
            <person name="Finn R."/>
            <person name="Kale V."/>
            <person name="Holt S."/>
            <person name="Cochrane G."/>
            <person name="Meng A."/>
            <person name="Brown T."/>
            <person name="Cohen L."/>
        </authorList>
    </citation>
    <scope>NUCLEOTIDE SEQUENCE</scope>
    <source>
        <strain evidence="3">10249 10 AB</strain>
    </source>
</reference>